<reference evidence="1 2" key="1">
    <citation type="submission" date="2019-02" db="EMBL/GenBank/DDBJ databases">
        <title>Deep-cultivation of Planctomycetes and their phenomic and genomic characterization uncovers novel biology.</title>
        <authorList>
            <person name="Wiegand S."/>
            <person name="Jogler M."/>
            <person name="Boedeker C."/>
            <person name="Pinto D."/>
            <person name="Vollmers J."/>
            <person name="Rivas-Marin E."/>
            <person name="Kohn T."/>
            <person name="Peeters S.H."/>
            <person name="Heuer A."/>
            <person name="Rast P."/>
            <person name="Oberbeckmann S."/>
            <person name="Bunk B."/>
            <person name="Jeske O."/>
            <person name="Meyerdierks A."/>
            <person name="Storesund J.E."/>
            <person name="Kallscheuer N."/>
            <person name="Luecker S."/>
            <person name="Lage O.M."/>
            <person name="Pohl T."/>
            <person name="Merkel B.J."/>
            <person name="Hornburger P."/>
            <person name="Mueller R.-W."/>
            <person name="Bruemmer F."/>
            <person name="Labrenz M."/>
            <person name="Spormann A.M."/>
            <person name="Op Den Camp H."/>
            <person name="Overmann J."/>
            <person name="Amann R."/>
            <person name="Jetten M.S.M."/>
            <person name="Mascher T."/>
            <person name="Medema M.H."/>
            <person name="Devos D.P."/>
            <person name="Kaster A.-K."/>
            <person name="Ovreas L."/>
            <person name="Rohde M."/>
            <person name="Galperin M.Y."/>
            <person name="Jogler C."/>
        </authorList>
    </citation>
    <scope>NUCLEOTIDE SEQUENCE [LARGE SCALE GENOMIC DNA]</scope>
    <source>
        <strain evidence="1 2">Poly51</strain>
    </source>
</reference>
<dbReference type="RefSeq" id="WP_146453575.1">
    <property type="nucleotide sequence ID" value="NZ_SJPW01000001.1"/>
</dbReference>
<name>A0A5C6FIW3_9BACT</name>
<protein>
    <submittedName>
        <fullName evidence="1">Uncharacterized protein</fullName>
    </submittedName>
</protein>
<organism evidence="1 2">
    <name type="scientific">Rubripirellula tenax</name>
    <dbReference type="NCBI Taxonomy" id="2528015"/>
    <lineage>
        <taxon>Bacteria</taxon>
        <taxon>Pseudomonadati</taxon>
        <taxon>Planctomycetota</taxon>
        <taxon>Planctomycetia</taxon>
        <taxon>Pirellulales</taxon>
        <taxon>Pirellulaceae</taxon>
        <taxon>Rubripirellula</taxon>
    </lineage>
</organism>
<accession>A0A5C6FIW3</accession>
<gene>
    <name evidence="1" type="ORF">Poly51_03010</name>
</gene>
<proteinExistence type="predicted"/>
<sequence length="348" mass="36706">MRHFFVGLLVTIATSGAVPTIADDTLLSALVTKVSIQDPIAARLSAPMTAIVDGLPLRAAIDRLTGPAQVNVCLSRDVDPTTPIQLGPVGPTSFAAIRQVAQSVGCEVDFVAGVVVIGKATWIDGVASRLSALPTASPNAGRNKKTDFRDIGWDRLATPTEAIALASGETSTNELIHDLWPETRWIRIDRSVAVTLVRSQIEPPPPAASLTRSYQSSAPGELRASVESVDSRAKARMVDGNLVVQASPAAHRAAVFQLLGQPPAGRESNDAPYSLKSTTSARNALTQLSQAAGRTCVIEPSAADACEAIISIEEKDVTLKVLIERVAILAGVTIQWNDKTVVVTREGN</sequence>
<dbReference type="EMBL" id="SJPW01000001">
    <property type="protein sequence ID" value="TWU60027.1"/>
    <property type="molecule type" value="Genomic_DNA"/>
</dbReference>
<evidence type="ECO:0000313" key="1">
    <source>
        <dbReference type="EMBL" id="TWU60027.1"/>
    </source>
</evidence>
<dbReference type="OrthoDB" id="251641at2"/>
<dbReference type="AlphaFoldDB" id="A0A5C6FIW3"/>
<comment type="caution">
    <text evidence="1">The sequence shown here is derived from an EMBL/GenBank/DDBJ whole genome shotgun (WGS) entry which is preliminary data.</text>
</comment>
<evidence type="ECO:0000313" key="2">
    <source>
        <dbReference type="Proteomes" id="UP000318288"/>
    </source>
</evidence>
<keyword evidence="2" id="KW-1185">Reference proteome</keyword>
<dbReference type="Proteomes" id="UP000318288">
    <property type="component" value="Unassembled WGS sequence"/>
</dbReference>